<keyword evidence="1" id="KW-0732">Signal</keyword>
<organism evidence="2 3">
    <name type="scientific">Thiothrix lacustris</name>
    <dbReference type="NCBI Taxonomy" id="525917"/>
    <lineage>
        <taxon>Bacteria</taxon>
        <taxon>Pseudomonadati</taxon>
        <taxon>Pseudomonadota</taxon>
        <taxon>Gammaproteobacteria</taxon>
        <taxon>Thiotrichales</taxon>
        <taxon>Thiotrichaceae</taxon>
        <taxon>Thiothrix</taxon>
    </lineage>
</organism>
<proteinExistence type="predicted"/>
<feature type="chain" id="PRO_5012982655" evidence="1">
    <location>
        <begin position="27"/>
        <end position="96"/>
    </location>
</feature>
<dbReference type="Proteomes" id="UP000192491">
    <property type="component" value="Unassembled WGS sequence"/>
</dbReference>
<sequence>MKQRMNTLSLNTLFLMGLTASFPLYATSSTPSTPTVYSGTNQETSKAALAAFQEAVGGSNASKITWDGVKLGLFGNSRGEPQDIVLGKSRSSYSRS</sequence>
<evidence type="ECO:0000313" key="2">
    <source>
        <dbReference type="EMBL" id="OQX06565.1"/>
    </source>
</evidence>
<dbReference type="EMBL" id="MTEJ01000239">
    <property type="protein sequence ID" value="OQX06565.1"/>
    <property type="molecule type" value="Genomic_DNA"/>
</dbReference>
<evidence type="ECO:0000256" key="1">
    <source>
        <dbReference type="SAM" id="SignalP"/>
    </source>
</evidence>
<dbReference type="AlphaFoldDB" id="A0A1Y1QIL1"/>
<gene>
    <name evidence="2" type="ORF">BWK73_30585</name>
</gene>
<feature type="signal peptide" evidence="1">
    <location>
        <begin position="1"/>
        <end position="26"/>
    </location>
</feature>
<comment type="caution">
    <text evidence="2">The sequence shown here is derived from an EMBL/GenBank/DDBJ whole genome shotgun (WGS) entry which is preliminary data.</text>
</comment>
<accession>A0A1Y1QIL1</accession>
<reference evidence="2 3" key="1">
    <citation type="submission" date="2017-01" db="EMBL/GenBank/DDBJ databases">
        <title>Novel large sulfur bacteria in the metagenomes of groundwater-fed chemosynthetic microbial mats in the Lake Huron basin.</title>
        <authorList>
            <person name="Sharrar A.M."/>
            <person name="Flood B.E."/>
            <person name="Bailey J.V."/>
            <person name="Jones D.S."/>
            <person name="Biddanda B."/>
            <person name="Ruberg S.A."/>
            <person name="Marcus D.N."/>
            <person name="Dick G.J."/>
        </authorList>
    </citation>
    <scope>NUCLEOTIDE SEQUENCE [LARGE SCALE GENOMIC DNA]</scope>
    <source>
        <strain evidence="2">A8</strain>
    </source>
</reference>
<name>A0A1Y1QIL1_9GAMM</name>
<evidence type="ECO:0000313" key="3">
    <source>
        <dbReference type="Proteomes" id="UP000192491"/>
    </source>
</evidence>
<protein>
    <submittedName>
        <fullName evidence="2">Uncharacterized protein</fullName>
    </submittedName>
</protein>